<proteinExistence type="predicted"/>
<protein>
    <submittedName>
        <fullName evidence="2">Uncharacterized protein</fullName>
    </submittedName>
</protein>
<feature type="region of interest" description="Disordered" evidence="1">
    <location>
        <begin position="225"/>
        <end position="267"/>
    </location>
</feature>
<accession>R0LEU4</accession>
<evidence type="ECO:0000313" key="3">
    <source>
        <dbReference type="Proteomes" id="UP000296049"/>
    </source>
</evidence>
<name>R0LEU4_ANAPL</name>
<feature type="compositionally biased region" description="Low complexity" evidence="1">
    <location>
        <begin position="234"/>
        <end position="245"/>
    </location>
</feature>
<sequence>MNIEQGSLELFLGITVWVSAYHGSTDKRGQVYFNNLRRGRIRRVFFKTGKVFLDSEVMFSGRIEDEKCRETELFILGSGAVLVSGEGVSASLAAGLSNTNWLLSGNWIAESHFHKDCFTPLRMKPALSAVFARQNFSLLPTEKLQFGAKKQMMSANDLVSKQLSVTRENGCIIEALSVPDNMSRFHKLDGEIHTSQDTTGQQPSPLLQLGCTVHVGTSNKARADAELPVPSTASPQELSSPPLSLDKPGSGQSRNPFCVEKSCIAKD</sequence>
<reference evidence="3" key="1">
    <citation type="journal article" date="2013" name="Nat. Genet.">
        <title>The duck genome and transcriptome provide insight into an avian influenza virus reservoir species.</title>
        <authorList>
            <person name="Huang Y."/>
            <person name="Li Y."/>
            <person name="Burt D.W."/>
            <person name="Chen H."/>
            <person name="Zhang Y."/>
            <person name="Qian W."/>
            <person name="Kim H."/>
            <person name="Gan S."/>
            <person name="Zhao Y."/>
            <person name="Li J."/>
            <person name="Yi K."/>
            <person name="Feng H."/>
            <person name="Zhu P."/>
            <person name="Li B."/>
            <person name="Liu Q."/>
            <person name="Fairley S."/>
            <person name="Magor K.E."/>
            <person name="Du Z."/>
            <person name="Hu X."/>
            <person name="Goodman L."/>
            <person name="Tafer H."/>
            <person name="Vignal A."/>
            <person name="Lee T."/>
            <person name="Kim K.W."/>
            <person name="Sheng Z."/>
            <person name="An Y."/>
            <person name="Searle S."/>
            <person name="Herrero J."/>
            <person name="Groenen M.A."/>
            <person name="Crooijmans R.P."/>
            <person name="Faraut T."/>
            <person name="Cai Q."/>
            <person name="Webster R.G."/>
            <person name="Aldridge J.R."/>
            <person name="Warren W.C."/>
            <person name="Bartschat S."/>
            <person name="Kehr S."/>
            <person name="Marz M."/>
            <person name="Stadler P.F."/>
            <person name="Smith J."/>
            <person name="Kraus R.H."/>
            <person name="Zhao Y."/>
            <person name="Ren L."/>
            <person name="Fei J."/>
            <person name="Morisson M."/>
            <person name="Kaiser P."/>
            <person name="Griffin D.K."/>
            <person name="Rao M."/>
            <person name="Pitel F."/>
            <person name="Wang J."/>
            <person name="Li N."/>
        </authorList>
    </citation>
    <scope>NUCLEOTIDE SEQUENCE [LARGE SCALE GENOMIC DNA]</scope>
</reference>
<evidence type="ECO:0000256" key="1">
    <source>
        <dbReference type="SAM" id="MobiDB-lite"/>
    </source>
</evidence>
<dbReference type="AlphaFoldDB" id="R0LEU4"/>
<keyword evidence="3" id="KW-1185">Reference proteome</keyword>
<dbReference type="Proteomes" id="UP000296049">
    <property type="component" value="Unassembled WGS sequence"/>
</dbReference>
<dbReference type="EMBL" id="KB743243">
    <property type="protein sequence ID" value="EOB00060.1"/>
    <property type="molecule type" value="Genomic_DNA"/>
</dbReference>
<organism evidence="2 3">
    <name type="scientific">Anas platyrhynchos</name>
    <name type="common">Mallard</name>
    <name type="synonym">Anas boschas</name>
    <dbReference type="NCBI Taxonomy" id="8839"/>
    <lineage>
        <taxon>Eukaryota</taxon>
        <taxon>Metazoa</taxon>
        <taxon>Chordata</taxon>
        <taxon>Craniata</taxon>
        <taxon>Vertebrata</taxon>
        <taxon>Euteleostomi</taxon>
        <taxon>Archelosauria</taxon>
        <taxon>Archosauria</taxon>
        <taxon>Dinosauria</taxon>
        <taxon>Saurischia</taxon>
        <taxon>Theropoda</taxon>
        <taxon>Coelurosauria</taxon>
        <taxon>Aves</taxon>
        <taxon>Neognathae</taxon>
        <taxon>Galloanserae</taxon>
        <taxon>Anseriformes</taxon>
        <taxon>Anatidae</taxon>
        <taxon>Anatinae</taxon>
        <taxon>Anas</taxon>
    </lineage>
</organism>
<gene>
    <name evidence="2" type="ORF">Anapl_18498</name>
</gene>
<evidence type="ECO:0000313" key="2">
    <source>
        <dbReference type="EMBL" id="EOB00060.1"/>
    </source>
</evidence>